<feature type="region of interest" description="Disordered" evidence="1">
    <location>
        <begin position="1"/>
        <end position="38"/>
    </location>
</feature>
<dbReference type="EMBL" id="JARBHB010000008">
    <property type="protein sequence ID" value="KAJ8877311.1"/>
    <property type="molecule type" value="Genomic_DNA"/>
</dbReference>
<dbReference type="SUPFAM" id="SSF49313">
    <property type="entry name" value="Cadherin-like"/>
    <property type="match status" value="1"/>
</dbReference>
<evidence type="ECO:0000313" key="3">
    <source>
        <dbReference type="EMBL" id="KAJ8877311.1"/>
    </source>
</evidence>
<keyword evidence="2" id="KW-0812">Transmembrane</keyword>
<evidence type="ECO:0000256" key="2">
    <source>
        <dbReference type="SAM" id="Phobius"/>
    </source>
</evidence>
<dbReference type="Proteomes" id="UP001159363">
    <property type="component" value="Chromosome 7"/>
</dbReference>
<proteinExistence type="predicted"/>
<keyword evidence="4" id="KW-1185">Reference proteome</keyword>
<feature type="transmembrane region" description="Helical" evidence="2">
    <location>
        <begin position="542"/>
        <end position="566"/>
    </location>
</feature>
<keyword evidence="2" id="KW-0472">Membrane</keyword>
<sequence length="580" mass="65708">MNHGRAHSARTAVARVSRGESRGTRPLLDARHAPSEAPVYKLSRRSPRIGAHRVNQRQRVAFRATGRSRNLTPVPSSQIDQFKTRFHSRDRAMNSMAGYRGRSSWEVHLGQRHVENDAFRRSVLHSYRRHMVQPGLIPWLVDLKNAHFVVNGLYRGFPLTGVWLCKTRLRQLAVLISAQVRWRVQPGILLKTRSLPSGRDCIVARLLTPPLTTGILGKPGSIPWIFACENRVRRYRWSAGFLGDLPLPLPLHSGAAPYSHHFTFIGSQDIDIKSCPILSAPLHFYYIISTLSFELPSELQMSVLPTEQVDLVCVAASGIRYEIRSGNTGGVFSLDQVTGVLRVSGKLDYETHNKTYRYPAGSLPDFRMWESCPTMPLVGRFSRGSPYPPPFHSRADPYSSRFTLIGVAVSERLACSVKANRVELPMQLVQANRRFIVMWYSERHKFRECDNFRLEVPKIEKRERERERDRERNFRLREIDPVRAIPRSVCHLFRVSIQPVEKNSAILSPCPIGTTLMSSECSRLHRLENGVRLCISPTRLKLGLVIIIGACIAAELGYSAMAAIVAMCTPRKKKRLDGQA</sequence>
<gene>
    <name evidence="3" type="ORF">PR048_021765</name>
</gene>
<organism evidence="3 4">
    <name type="scientific">Dryococelus australis</name>
    <dbReference type="NCBI Taxonomy" id="614101"/>
    <lineage>
        <taxon>Eukaryota</taxon>
        <taxon>Metazoa</taxon>
        <taxon>Ecdysozoa</taxon>
        <taxon>Arthropoda</taxon>
        <taxon>Hexapoda</taxon>
        <taxon>Insecta</taxon>
        <taxon>Pterygota</taxon>
        <taxon>Neoptera</taxon>
        <taxon>Polyneoptera</taxon>
        <taxon>Phasmatodea</taxon>
        <taxon>Verophasmatodea</taxon>
        <taxon>Anareolatae</taxon>
        <taxon>Phasmatidae</taxon>
        <taxon>Eurycanthinae</taxon>
        <taxon>Dryococelus</taxon>
    </lineage>
</organism>
<protein>
    <submittedName>
        <fullName evidence="3">Uncharacterized protein</fullName>
    </submittedName>
</protein>
<evidence type="ECO:0000313" key="4">
    <source>
        <dbReference type="Proteomes" id="UP001159363"/>
    </source>
</evidence>
<name>A0ABQ9GZC8_9NEOP</name>
<evidence type="ECO:0000256" key="1">
    <source>
        <dbReference type="SAM" id="MobiDB-lite"/>
    </source>
</evidence>
<keyword evidence="2" id="KW-1133">Transmembrane helix</keyword>
<comment type="caution">
    <text evidence="3">The sequence shown here is derived from an EMBL/GenBank/DDBJ whole genome shotgun (WGS) entry which is preliminary data.</text>
</comment>
<reference evidence="3 4" key="1">
    <citation type="submission" date="2023-02" db="EMBL/GenBank/DDBJ databases">
        <title>LHISI_Scaffold_Assembly.</title>
        <authorList>
            <person name="Stuart O.P."/>
            <person name="Cleave R."/>
            <person name="Magrath M.J.L."/>
            <person name="Mikheyev A.S."/>
        </authorList>
    </citation>
    <scope>NUCLEOTIDE SEQUENCE [LARGE SCALE GENOMIC DNA]</scope>
    <source>
        <strain evidence="3">Daus_M_001</strain>
        <tissue evidence="3">Leg muscle</tissue>
    </source>
</reference>
<dbReference type="CDD" id="cd11304">
    <property type="entry name" value="Cadherin_repeat"/>
    <property type="match status" value="1"/>
</dbReference>
<dbReference type="InterPro" id="IPR015919">
    <property type="entry name" value="Cadherin-like_sf"/>
</dbReference>
<dbReference type="Gene3D" id="2.60.40.60">
    <property type="entry name" value="Cadherins"/>
    <property type="match status" value="1"/>
</dbReference>
<accession>A0ABQ9GZC8</accession>
<feature type="compositionally biased region" description="Basic and acidic residues" evidence="1">
    <location>
        <begin position="17"/>
        <end position="34"/>
    </location>
</feature>